<protein>
    <recommendedName>
        <fullName evidence="5">Pectin acetylesterase</fullName>
        <ecNumber evidence="5">3.1.1.-</ecNumber>
    </recommendedName>
</protein>
<reference evidence="8" key="1">
    <citation type="journal article" date="2014" name="Science">
        <title>Ancient hybridizations among the ancestral genomes of bread wheat.</title>
        <authorList>
            <consortium name="International Wheat Genome Sequencing Consortium,"/>
            <person name="Marcussen T."/>
            <person name="Sandve S.R."/>
            <person name="Heier L."/>
            <person name="Spannagl M."/>
            <person name="Pfeifer M."/>
            <person name="Jakobsen K.S."/>
            <person name="Wulff B.B."/>
            <person name="Steuernagel B."/>
            <person name="Mayer K.F."/>
            <person name="Olsen O.A."/>
        </authorList>
    </citation>
    <scope>NUCLEOTIDE SEQUENCE [LARGE SCALE GENOMIC DNA]</scope>
    <source>
        <strain evidence="8">cv. AL8/78</strain>
    </source>
</reference>
<comment type="function">
    <text evidence="1 5">Hydrolyzes acetyl esters in homogalacturonan regions of pectin. In type I primary cell wall, galacturonic acid residues of pectin can be acetylated at the O-2 and O-3 positions. Decreasing the degree of acetylation of pectin gels in vitro alters their physical properties.</text>
</comment>
<dbReference type="PANTHER" id="PTHR21562">
    <property type="entry name" value="NOTUM-RELATED"/>
    <property type="match status" value="1"/>
</dbReference>
<comment type="subcellular location">
    <subcellularLocation>
        <location evidence="2 5">Secreted</location>
        <location evidence="2 5">Cell wall</location>
    </subcellularLocation>
</comment>
<reference evidence="7" key="4">
    <citation type="submission" date="2019-03" db="UniProtKB">
        <authorList>
            <consortium name="EnsemblPlants"/>
        </authorList>
    </citation>
    <scope>IDENTIFICATION</scope>
</reference>
<proteinExistence type="inferred from homology"/>
<name>A0A452YTN0_AEGTS</name>
<keyword evidence="8" id="KW-1185">Reference proteome</keyword>
<dbReference type="Gramene" id="AET1Gv20530100.43">
    <property type="protein sequence ID" value="AET1Gv20530100.43"/>
    <property type="gene ID" value="AET1Gv20530100"/>
</dbReference>
<evidence type="ECO:0000256" key="5">
    <source>
        <dbReference type="RuleBase" id="RU363114"/>
    </source>
</evidence>
<dbReference type="GO" id="GO:0016787">
    <property type="term" value="F:hydrolase activity"/>
    <property type="evidence" value="ECO:0007669"/>
    <property type="project" value="UniProtKB-KW"/>
</dbReference>
<keyword evidence="4 5" id="KW-0134">Cell wall</keyword>
<evidence type="ECO:0000256" key="6">
    <source>
        <dbReference type="SAM" id="MobiDB-lite"/>
    </source>
</evidence>
<evidence type="ECO:0000256" key="1">
    <source>
        <dbReference type="ARBA" id="ARBA00003534"/>
    </source>
</evidence>
<dbReference type="GO" id="GO:0071555">
    <property type="term" value="P:cell wall organization"/>
    <property type="evidence" value="ECO:0007669"/>
    <property type="project" value="UniProtKB-KW"/>
</dbReference>
<keyword evidence="5" id="KW-0964">Secreted</keyword>
<comment type="similarity">
    <text evidence="3 5">Belongs to the pectinacetylesterase family.</text>
</comment>
<dbReference type="InterPro" id="IPR004963">
    <property type="entry name" value="PAE/NOTUM"/>
</dbReference>
<organism evidence="7 8">
    <name type="scientific">Aegilops tauschii subsp. strangulata</name>
    <name type="common">Goatgrass</name>
    <dbReference type="NCBI Taxonomy" id="200361"/>
    <lineage>
        <taxon>Eukaryota</taxon>
        <taxon>Viridiplantae</taxon>
        <taxon>Streptophyta</taxon>
        <taxon>Embryophyta</taxon>
        <taxon>Tracheophyta</taxon>
        <taxon>Spermatophyta</taxon>
        <taxon>Magnoliopsida</taxon>
        <taxon>Liliopsida</taxon>
        <taxon>Poales</taxon>
        <taxon>Poaceae</taxon>
        <taxon>BOP clade</taxon>
        <taxon>Pooideae</taxon>
        <taxon>Triticodae</taxon>
        <taxon>Triticeae</taxon>
        <taxon>Triticinae</taxon>
        <taxon>Aegilops</taxon>
    </lineage>
</organism>
<evidence type="ECO:0000256" key="4">
    <source>
        <dbReference type="ARBA" id="ARBA00022512"/>
    </source>
</evidence>
<sequence>GCGCSGGGPGEKAAGGHDSRPGRRVHGGRQVRDAFNQSSFPSLCLDGSPPAYHLHRGSGAGARGWLLQFEGGGWCNDAPSCAARAGTRRGSTRLMSKLEVFSGVLSNDPARNPDFYNWNRVKLRYCDGGSFAGDSEFRNGSSVIYMRGQRIWDAIIADLLTKGLAKAEKVLLSGCSAGGLATFFHCDNLGELLGGVATGAEKNLNKDCLNSTLDPYLCFFPQYALQNIKTPYFILNSAYDVYQFHHIFVPPSSDPRGHWSRCKADPSACSTLQIATLQGLRSAMLTALKLFEGEPEVGMFINSCFAHCQSELQDTWFAPNSPTLDNETIAELVGDWYFERGAAQEIDCAYPCDSTCHNIIPSNQVGN</sequence>
<evidence type="ECO:0000313" key="7">
    <source>
        <dbReference type="EnsemblPlants" id="AET1Gv20530100.43"/>
    </source>
</evidence>
<dbReference type="Pfam" id="PF03283">
    <property type="entry name" value="PAE"/>
    <property type="match status" value="2"/>
</dbReference>
<reference evidence="8" key="2">
    <citation type="journal article" date="2017" name="Nat. Plants">
        <title>The Aegilops tauschii genome reveals multiple impacts of transposons.</title>
        <authorList>
            <person name="Zhao G."/>
            <person name="Zou C."/>
            <person name="Li K."/>
            <person name="Wang K."/>
            <person name="Li T."/>
            <person name="Gao L."/>
            <person name="Zhang X."/>
            <person name="Wang H."/>
            <person name="Yang Z."/>
            <person name="Liu X."/>
            <person name="Jiang W."/>
            <person name="Mao L."/>
            <person name="Kong X."/>
            <person name="Jiao Y."/>
            <person name="Jia J."/>
        </authorList>
    </citation>
    <scope>NUCLEOTIDE SEQUENCE [LARGE SCALE GENOMIC DNA]</scope>
    <source>
        <strain evidence="8">cv. AL8/78</strain>
    </source>
</reference>
<reference evidence="7" key="5">
    <citation type="journal article" date="2021" name="G3 (Bethesda)">
        <title>Aegilops tauschii genome assembly Aet v5.0 features greater sequence contiguity and improved annotation.</title>
        <authorList>
            <person name="Wang L."/>
            <person name="Zhu T."/>
            <person name="Rodriguez J.C."/>
            <person name="Deal K.R."/>
            <person name="Dubcovsky J."/>
            <person name="McGuire P.E."/>
            <person name="Lux T."/>
            <person name="Spannagl M."/>
            <person name="Mayer K.F.X."/>
            <person name="Baldrich P."/>
            <person name="Meyers B.C."/>
            <person name="Huo N."/>
            <person name="Gu Y.Q."/>
            <person name="Zhou H."/>
            <person name="Devos K.M."/>
            <person name="Bennetzen J.L."/>
            <person name="Unver T."/>
            <person name="Budak H."/>
            <person name="Gulick P.J."/>
            <person name="Galiba G."/>
            <person name="Kalapos B."/>
            <person name="Nelson D.R."/>
            <person name="Li P."/>
            <person name="You F.M."/>
            <person name="Luo M.C."/>
            <person name="Dvorak J."/>
        </authorList>
    </citation>
    <scope>NUCLEOTIDE SEQUENCE [LARGE SCALE GENOMIC DNA]</scope>
    <source>
        <strain evidence="7">cv. AL8/78</strain>
    </source>
</reference>
<dbReference type="EnsemblPlants" id="AET1Gv20530100.43">
    <property type="protein sequence ID" value="AET1Gv20530100.43"/>
    <property type="gene ID" value="AET1Gv20530100"/>
</dbReference>
<dbReference type="Proteomes" id="UP000015105">
    <property type="component" value="Chromosome 1D"/>
</dbReference>
<feature type="compositionally biased region" description="Gly residues" evidence="6">
    <location>
        <begin position="1"/>
        <end position="10"/>
    </location>
</feature>
<feature type="region of interest" description="Disordered" evidence="6">
    <location>
        <begin position="1"/>
        <end position="26"/>
    </location>
</feature>
<dbReference type="AlphaFoldDB" id="A0A452YTN0"/>
<dbReference type="PANTHER" id="PTHR21562:SF69">
    <property type="entry name" value="PECTIN ACETYLESTERASE 9"/>
    <property type="match status" value="1"/>
</dbReference>
<evidence type="ECO:0000256" key="2">
    <source>
        <dbReference type="ARBA" id="ARBA00004191"/>
    </source>
</evidence>
<evidence type="ECO:0000256" key="3">
    <source>
        <dbReference type="ARBA" id="ARBA00005784"/>
    </source>
</evidence>
<dbReference type="EC" id="3.1.1.-" evidence="5"/>
<reference evidence="7" key="3">
    <citation type="journal article" date="2017" name="Nature">
        <title>Genome sequence of the progenitor of the wheat D genome Aegilops tauschii.</title>
        <authorList>
            <person name="Luo M.C."/>
            <person name="Gu Y.Q."/>
            <person name="Puiu D."/>
            <person name="Wang H."/>
            <person name="Twardziok S.O."/>
            <person name="Deal K.R."/>
            <person name="Huo N."/>
            <person name="Zhu T."/>
            <person name="Wang L."/>
            <person name="Wang Y."/>
            <person name="McGuire P.E."/>
            <person name="Liu S."/>
            <person name="Long H."/>
            <person name="Ramasamy R.K."/>
            <person name="Rodriguez J.C."/>
            <person name="Van S.L."/>
            <person name="Yuan L."/>
            <person name="Wang Z."/>
            <person name="Xia Z."/>
            <person name="Xiao L."/>
            <person name="Anderson O.D."/>
            <person name="Ouyang S."/>
            <person name="Liang Y."/>
            <person name="Zimin A.V."/>
            <person name="Pertea G."/>
            <person name="Qi P."/>
            <person name="Bennetzen J.L."/>
            <person name="Dai X."/>
            <person name="Dawson M.W."/>
            <person name="Muller H.G."/>
            <person name="Kugler K."/>
            <person name="Rivarola-Duarte L."/>
            <person name="Spannagl M."/>
            <person name="Mayer K.F.X."/>
            <person name="Lu F.H."/>
            <person name="Bevan M.W."/>
            <person name="Leroy P."/>
            <person name="Li P."/>
            <person name="You F.M."/>
            <person name="Sun Q."/>
            <person name="Liu Z."/>
            <person name="Lyons E."/>
            <person name="Wicker T."/>
            <person name="Salzberg S.L."/>
            <person name="Devos K.M."/>
            <person name="Dvorak J."/>
        </authorList>
    </citation>
    <scope>NUCLEOTIDE SEQUENCE [LARGE SCALE GENOMIC DNA]</scope>
    <source>
        <strain evidence="7">cv. AL8/78</strain>
    </source>
</reference>
<accession>A0A452YTN0</accession>
<dbReference type="SUPFAM" id="SSF53474">
    <property type="entry name" value="alpha/beta-Hydrolases"/>
    <property type="match status" value="1"/>
</dbReference>
<dbReference type="InterPro" id="IPR029058">
    <property type="entry name" value="AB_hydrolase_fold"/>
</dbReference>
<keyword evidence="5" id="KW-0961">Cell wall biogenesis/degradation</keyword>
<evidence type="ECO:0000313" key="8">
    <source>
        <dbReference type="Proteomes" id="UP000015105"/>
    </source>
</evidence>
<keyword evidence="5" id="KW-0378">Hydrolase</keyword>